<proteinExistence type="predicted"/>
<evidence type="ECO:0000256" key="1">
    <source>
        <dbReference type="SAM" id="Phobius"/>
    </source>
</evidence>
<comment type="caution">
    <text evidence="2">The sequence shown here is derived from an EMBL/GenBank/DDBJ whole genome shotgun (WGS) entry which is preliminary data.</text>
</comment>
<evidence type="ECO:0000313" key="3">
    <source>
        <dbReference type="Proteomes" id="UP000004319"/>
    </source>
</evidence>
<keyword evidence="1" id="KW-1133">Transmembrane helix</keyword>
<keyword evidence="1" id="KW-0472">Membrane</keyword>
<keyword evidence="1" id="KW-0812">Transmembrane</keyword>
<evidence type="ECO:0000313" key="2">
    <source>
        <dbReference type="EMBL" id="GAA07119.1"/>
    </source>
</evidence>
<protein>
    <submittedName>
        <fullName evidence="2">Uncharacterized protein</fullName>
    </submittedName>
</protein>
<sequence length="658" mass="70028">MKREIMPEQTELPPTQQKRNLRFWFLCAGGGLCAVAAASAVAGWMAVSHVNLGPFVGRRATAMLGRPVSVETVSITPGRWVKLALSGVKVANIPGGSQPDMVQVGKLEAEVKLSSLLHGPMLVRHVAGEGIHVLVERTPDRQPNWRFDTHGLPGVQSEKPPAPRPAPAAITLPSQVVPDDRSAYPTALDVVFRNSDVTYRTAHGSSFRTTLNTVTLQTQSTTTPVKLVVDGAYNGQPVQLTVNMQSFDALRHTHTPYGMVVQGQSGDLKFTFDGTATDPVNADGLSGKITADTPTSRPLMTIAGMALPQDIPLHMEGQFTHAGNFWSLTQGKGTVKNNALSITLAELDEGTRGQPDRVKADIAFDHLNLNDFLGKEGASNPASTDMVLDVSQNPDPLIDAHLSAKGVTYNIYHFSDVSLTAAVTPGVMAVKNLSLAYLGATMTASGQIAAADQGKAHVQGAVALTKVDIDRFRRALGFQAVPLQGQVDMQMTASATQHTVNAVVQQADIAAAVAMTNGALDRKIIRAASADLRMLFHTPQGTTPVSCLLGVVSSHGGVGQAVPLRIKTAEGTLSANARFDLNRRWFDLTFGSQGKTTGRFALDIPVQVSGSFSNPHIGLARWSADGRAMLAQSERLNALPAGVKQFAQRNACYRAIAQ</sequence>
<dbReference type="PANTHER" id="PTHR30441:SF4">
    <property type="entry name" value="PROTEIN ASMA"/>
    <property type="match status" value="1"/>
</dbReference>
<gene>
    <name evidence="2" type="ORF">ATPR_0123</name>
</gene>
<dbReference type="AlphaFoldDB" id="F7V9S4"/>
<name>F7V9S4_9PROT</name>
<dbReference type="GO" id="GO:0090313">
    <property type="term" value="P:regulation of protein targeting to membrane"/>
    <property type="evidence" value="ECO:0007669"/>
    <property type="project" value="TreeGrafter"/>
</dbReference>
<dbReference type="Proteomes" id="UP000004319">
    <property type="component" value="Unassembled WGS sequence"/>
</dbReference>
<accession>F7V9S4</accession>
<reference evidence="2 3" key="1">
    <citation type="journal article" date="2011" name="Biochem. Biophys. Res. Commun.">
        <title>Increased number of Arginine-based salt bridges contributes to the thermotolerance of thermotolerant acetic acid bacteria, Acetobacter tropicalis SKU1100.</title>
        <authorList>
            <person name="Matsutani M."/>
            <person name="Hirakawa H."/>
            <person name="Nishikura M."/>
            <person name="Soemphol W."/>
            <person name="Ali I.A.I."/>
            <person name="Yakushi T."/>
            <person name="Matsushita K."/>
        </authorList>
    </citation>
    <scope>NUCLEOTIDE SEQUENCE [LARGE SCALE GENOMIC DNA]</scope>
    <source>
        <strain evidence="2 3">NBRC 101654</strain>
    </source>
</reference>
<dbReference type="EMBL" id="BABS01000002">
    <property type="protein sequence ID" value="GAA07119.1"/>
    <property type="molecule type" value="Genomic_DNA"/>
</dbReference>
<dbReference type="PANTHER" id="PTHR30441">
    <property type="entry name" value="DUF748 DOMAIN-CONTAINING PROTEIN"/>
    <property type="match status" value="1"/>
</dbReference>
<dbReference type="InterPro" id="IPR052894">
    <property type="entry name" value="AsmA-related"/>
</dbReference>
<organism evidence="2 3">
    <name type="scientific">Acetobacter tropicalis NBRC 101654</name>
    <dbReference type="NCBI Taxonomy" id="749388"/>
    <lineage>
        <taxon>Bacteria</taxon>
        <taxon>Pseudomonadati</taxon>
        <taxon>Pseudomonadota</taxon>
        <taxon>Alphaproteobacteria</taxon>
        <taxon>Acetobacterales</taxon>
        <taxon>Acetobacteraceae</taxon>
        <taxon>Acetobacter</taxon>
    </lineage>
</organism>
<feature type="transmembrane region" description="Helical" evidence="1">
    <location>
        <begin position="21"/>
        <end position="47"/>
    </location>
</feature>
<dbReference type="GO" id="GO:0005886">
    <property type="term" value="C:plasma membrane"/>
    <property type="evidence" value="ECO:0007669"/>
    <property type="project" value="TreeGrafter"/>
</dbReference>